<evidence type="ECO:0000313" key="2">
    <source>
        <dbReference type="EMBL" id="BFO18838.1"/>
    </source>
</evidence>
<feature type="compositionally biased region" description="Basic and acidic residues" evidence="1">
    <location>
        <begin position="243"/>
        <end position="253"/>
    </location>
</feature>
<dbReference type="AntiFam" id="ANF00142">
    <property type="entry name" value="Shadow ORF (opposite yadG)"/>
</dbReference>
<organism evidence="2">
    <name type="scientific">Streptomyces haneummycinicus</name>
    <dbReference type="NCBI Taxonomy" id="3074435"/>
    <lineage>
        <taxon>Bacteria</taxon>
        <taxon>Bacillati</taxon>
        <taxon>Actinomycetota</taxon>
        <taxon>Actinomycetes</taxon>
        <taxon>Kitasatosporales</taxon>
        <taxon>Streptomycetaceae</taxon>
        <taxon>Streptomyces</taxon>
    </lineage>
</organism>
<reference evidence="2" key="1">
    <citation type="submission" date="2024-06" db="EMBL/GenBank/DDBJ databases">
        <authorList>
            <consortium name="consrtm"/>
            <person name="Uemura M."/>
            <person name="Terahara T."/>
        </authorList>
    </citation>
    <scope>NUCLEOTIDE SEQUENCE</scope>
    <source>
        <strain evidence="2">KM77-8</strain>
    </source>
</reference>
<accession>A0AAT9HN54</accession>
<evidence type="ECO:0000256" key="1">
    <source>
        <dbReference type="SAM" id="MobiDB-lite"/>
    </source>
</evidence>
<sequence length="253" mass="25215">MPPSVTVPAAGRHRPDSTLKQVDLPAPLGPMSACTEPGVTVKETPSRAVSPAKRTVTSRTSSTGGGAVVVRSVTPPLVLGRLAQIEAAYGVGAGEFTGGAFEAGLADLEDMGVVGEGERHAGVLLDEEDGGALGIDLADHLGDTVHHLRGEAQGGLVEEQQARGGHQGAADGEHLLLAAGEQARCLVGAFGEAREEGEDAVAGLPDLGGTGAAAEAEAAGAEVLVDGEAGEHASSLGYLDDSGADRGDRVPAV</sequence>
<name>A0AAT9HN54_9ACTN</name>
<dbReference type="AlphaFoldDB" id="A0AAT9HN54"/>
<reference evidence="2" key="2">
    <citation type="submission" date="2024-07" db="EMBL/GenBank/DDBJ databases">
        <title>Streptomyces haneummycinica sp. nov., a new antibiotic-producing actinobacterium isolated from marine sediment.</title>
        <authorList>
            <person name="Uemura M."/>
            <person name="Hamada M."/>
            <person name="Hirano S."/>
            <person name="Kobayashi K."/>
            <person name="Ohshiro T."/>
            <person name="Kobayashi T."/>
            <person name="Terahara T."/>
        </authorList>
    </citation>
    <scope>NUCLEOTIDE SEQUENCE</scope>
    <source>
        <strain evidence="2">KM77-8</strain>
    </source>
</reference>
<dbReference type="EMBL" id="AP035768">
    <property type="protein sequence ID" value="BFO18838.1"/>
    <property type="molecule type" value="Genomic_DNA"/>
</dbReference>
<feature type="region of interest" description="Disordered" evidence="1">
    <location>
        <begin position="1"/>
        <end position="44"/>
    </location>
</feature>
<proteinExistence type="predicted"/>
<gene>
    <name evidence="2" type="ORF">SHKM778_52260</name>
</gene>
<feature type="region of interest" description="Disordered" evidence="1">
    <location>
        <begin position="234"/>
        <end position="253"/>
    </location>
</feature>
<dbReference type="AntiFam" id="ANF00095">
    <property type="entry name" value="Shadow ORF (opposite ABC transporters)"/>
</dbReference>
<dbReference type="AntiFam" id="ANF00112">
    <property type="entry name" value="Shadow ORF (opposite phnC)"/>
</dbReference>
<protein>
    <submittedName>
        <fullName evidence="2">Uncharacterized protein</fullName>
    </submittedName>
</protein>